<evidence type="ECO:0000313" key="6">
    <source>
        <dbReference type="Proteomes" id="UP001236748"/>
    </source>
</evidence>
<dbReference type="Pfam" id="PF14870">
    <property type="entry name" value="PSII_BNR"/>
    <property type="match status" value="1"/>
</dbReference>
<reference evidence="5 6" key="1">
    <citation type="submission" date="2023-02" db="EMBL/GenBank/DDBJ databases">
        <title>Evolution of Hrp T3SS in non-pathogenic Pseudomonas fluorescens.</title>
        <authorList>
            <person name="Liao K."/>
            <person name="Wei H."/>
            <person name="Gu Y."/>
        </authorList>
    </citation>
    <scope>NUCLEOTIDE SEQUENCE [LARGE SCALE GENOMIC DNA]</scope>
    <source>
        <strain evidence="5 6">FP2043</strain>
    </source>
</reference>
<keyword evidence="2" id="KW-0604">Photosystem II</keyword>
<protein>
    <submittedName>
        <fullName evidence="5">YCF48-related protein</fullName>
    </submittedName>
</protein>
<keyword evidence="6" id="KW-1185">Reference proteome</keyword>
<dbReference type="Proteomes" id="UP001236748">
    <property type="component" value="Chromosome"/>
</dbReference>
<evidence type="ECO:0000256" key="3">
    <source>
        <dbReference type="SAM" id="SignalP"/>
    </source>
</evidence>
<keyword evidence="3" id="KW-0732">Signal</keyword>
<feature type="chain" id="PRO_5045308288" evidence="3">
    <location>
        <begin position="24"/>
        <end position="177"/>
    </location>
</feature>
<name>A0ABY9FP96_9PSED</name>
<feature type="domain" description="Photosynthesis system II assembly factor Ycf48/Hcf136-like" evidence="4">
    <location>
        <begin position="42"/>
        <end position="105"/>
    </location>
</feature>
<sequence length="177" mass="19458">MNGILKALTLCAGAWSCGFPVFAFTDPLDQPAMMSERAPRSPLYGLAWNGLKRIVAVGPRGHILHSEDAGQHFTQSPVPLSSDLVAVYFVNESVGWAVGYDGVILHSIDGGKHWERQLDGRQIGDVAVRYYAGLEGDSEELERAREYARTLQQDGAIRPLLDVYFENENVGCTPHQS</sequence>
<organism evidence="5 6">
    <name type="scientific">Pseudomonas lurida</name>
    <dbReference type="NCBI Taxonomy" id="244566"/>
    <lineage>
        <taxon>Bacteria</taxon>
        <taxon>Pseudomonadati</taxon>
        <taxon>Pseudomonadota</taxon>
        <taxon>Gammaproteobacteria</taxon>
        <taxon>Pseudomonadales</taxon>
        <taxon>Pseudomonadaceae</taxon>
        <taxon>Pseudomonas</taxon>
    </lineage>
</organism>
<keyword evidence="1" id="KW-0602">Photosynthesis</keyword>
<dbReference type="RefSeq" id="WP_160296680.1">
    <property type="nucleotide sequence ID" value="NZ_CP117450.1"/>
</dbReference>
<gene>
    <name evidence="5" type="ORF">PSH67_20135</name>
</gene>
<dbReference type="InterPro" id="IPR015943">
    <property type="entry name" value="WD40/YVTN_repeat-like_dom_sf"/>
</dbReference>
<evidence type="ECO:0000256" key="2">
    <source>
        <dbReference type="ARBA" id="ARBA00023276"/>
    </source>
</evidence>
<feature type="signal peptide" evidence="3">
    <location>
        <begin position="1"/>
        <end position="23"/>
    </location>
</feature>
<dbReference type="InterPro" id="IPR028203">
    <property type="entry name" value="PSII_CF48-like_dom"/>
</dbReference>
<accession>A0ABY9FP96</accession>
<dbReference type="PANTHER" id="PTHR47199">
    <property type="entry name" value="PHOTOSYSTEM II STABILITY/ASSEMBLY FACTOR HCF136, CHLOROPLASTIC"/>
    <property type="match status" value="1"/>
</dbReference>
<evidence type="ECO:0000313" key="5">
    <source>
        <dbReference type="EMBL" id="WLH05138.1"/>
    </source>
</evidence>
<proteinExistence type="predicted"/>
<dbReference type="SUPFAM" id="SSF110296">
    <property type="entry name" value="Oligoxyloglucan reducing end-specific cellobiohydrolase"/>
    <property type="match status" value="1"/>
</dbReference>
<evidence type="ECO:0000259" key="4">
    <source>
        <dbReference type="Pfam" id="PF14870"/>
    </source>
</evidence>
<dbReference type="EMBL" id="CP117450">
    <property type="protein sequence ID" value="WLH05138.1"/>
    <property type="molecule type" value="Genomic_DNA"/>
</dbReference>
<evidence type="ECO:0000256" key="1">
    <source>
        <dbReference type="ARBA" id="ARBA00022531"/>
    </source>
</evidence>
<dbReference type="Gene3D" id="2.130.10.10">
    <property type="entry name" value="YVTN repeat-like/Quinoprotein amine dehydrogenase"/>
    <property type="match status" value="1"/>
</dbReference>
<dbReference type="PANTHER" id="PTHR47199:SF2">
    <property type="entry name" value="PHOTOSYSTEM II STABILITY_ASSEMBLY FACTOR HCF136, CHLOROPLASTIC"/>
    <property type="match status" value="1"/>
</dbReference>